<dbReference type="GO" id="GO:0016491">
    <property type="term" value="F:oxidoreductase activity"/>
    <property type="evidence" value="ECO:0007669"/>
    <property type="project" value="InterPro"/>
</dbReference>
<dbReference type="Pfam" id="PF00578">
    <property type="entry name" value="AhpC-TSA"/>
    <property type="match status" value="1"/>
</dbReference>
<dbReference type="InterPro" id="IPR050553">
    <property type="entry name" value="Thioredoxin_ResA/DsbE_sf"/>
</dbReference>
<dbReference type="Gene3D" id="3.40.30.10">
    <property type="entry name" value="Glutaredoxin"/>
    <property type="match status" value="1"/>
</dbReference>
<dbReference type="EMBL" id="OX336425">
    <property type="protein sequence ID" value="CAI2767848.1"/>
    <property type="molecule type" value="Genomic_DNA"/>
</dbReference>
<keyword evidence="3" id="KW-1015">Disulfide bond</keyword>
<reference evidence="7" key="1">
    <citation type="submission" date="2022-09" db="EMBL/GenBank/DDBJ databases">
        <authorList>
            <person name="Duchaud E."/>
        </authorList>
    </citation>
    <scope>NUCLEOTIDE SEQUENCE</scope>
    <source>
        <strain evidence="7">TRV642</strain>
    </source>
</reference>
<protein>
    <submittedName>
        <fullName evidence="7">Thiol-disulfide oxidoreductase ResA</fullName>
    </submittedName>
</protein>
<feature type="domain" description="Thioredoxin" evidence="6">
    <location>
        <begin position="27"/>
        <end position="166"/>
    </location>
</feature>
<name>A0A9W4TH10_9FLAO</name>
<dbReference type="Proteomes" id="UP001152749">
    <property type="component" value="Chromosome"/>
</dbReference>
<comment type="subcellular location">
    <subcellularLocation>
        <location evidence="1">Cell envelope</location>
    </subcellularLocation>
</comment>
<dbReference type="PANTHER" id="PTHR42852">
    <property type="entry name" value="THIOL:DISULFIDE INTERCHANGE PROTEIN DSBE"/>
    <property type="match status" value="1"/>
</dbReference>
<evidence type="ECO:0000256" key="5">
    <source>
        <dbReference type="SAM" id="SignalP"/>
    </source>
</evidence>
<evidence type="ECO:0000313" key="8">
    <source>
        <dbReference type="Proteomes" id="UP001152749"/>
    </source>
</evidence>
<dbReference type="GO" id="GO:0016209">
    <property type="term" value="F:antioxidant activity"/>
    <property type="evidence" value="ECO:0007669"/>
    <property type="project" value="InterPro"/>
</dbReference>
<evidence type="ECO:0000259" key="6">
    <source>
        <dbReference type="PROSITE" id="PS51352"/>
    </source>
</evidence>
<evidence type="ECO:0000256" key="2">
    <source>
        <dbReference type="ARBA" id="ARBA00022748"/>
    </source>
</evidence>
<feature type="chain" id="PRO_5040930819" evidence="5">
    <location>
        <begin position="23"/>
        <end position="166"/>
    </location>
</feature>
<feature type="signal peptide" evidence="5">
    <location>
        <begin position="1"/>
        <end position="22"/>
    </location>
</feature>
<dbReference type="InterPro" id="IPR013766">
    <property type="entry name" value="Thioredoxin_domain"/>
</dbReference>
<evidence type="ECO:0000256" key="3">
    <source>
        <dbReference type="ARBA" id="ARBA00023157"/>
    </source>
</evidence>
<keyword evidence="2" id="KW-0201">Cytochrome c-type biogenesis</keyword>
<dbReference type="KEGG" id="fcs:TRV642_3021"/>
<evidence type="ECO:0000256" key="4">
    <source>
        <dbReference type="ARBA" id="ARBA00023284"/>
    </source>
</evidence>
<sequence>MIMKKKLLILGFLCCVVMSSKAQVVGTDIGDIAPEIDLPDTKGNNIVLSSLRGELVLVDFWASWCGPCIKEQPELLKLYNTYSGKFSIYGVSMDTKKALWLGAIAKQKLTWTQVSDLKYWNSPAASDYMLQSVPLNFLIDKNGIILAKNIHGNALNEMLKSLLTAQ</sequence>
<gene>
    <name evidence="7" type="primary">resA</name>
    <name evidence="7" type="ORF">TRV642_3021</name>
</gene>
<dbReference type="PANTHER" id="PTHR42852:SF6">
    <property type="entry name" value="THIOL:DISULFIDE INTERCHANGE PROTEIN DSBE"/>
    <property type="match status" value="1"/>
</dbReference>
<dbReference type="PROSITE" id="PS51352">
    <property type="entry name" value="THIOREDOXIN_2"/>
    <property type="match status" value="1"/>
</dbReference>
<dbReference type="InterPro" id="IPR000866">
    <property type="entry name" value="AhpC/TSA"/>
</dbReference>
<dbReference type="SUPFAM" id="SSF52833">
    <property type="entry name" value="Thioredoxin-like"/>
    <property type="match status" value="1"/>
</dbReference>
<keyword evidence="5" id="KW-0732">Signal</keyword>
<dbReference type="InterPro" id="IPR036249">
    <property type="entry name" value="Thioredoxin-like_sf"/>
</dbReference>
<dbReference type="AlphaFoldDB" id="A0A9W4TH10"/>
<dbReference type="GO" id="GO:0017004">
    <property type="term" value="P:cytochrome complex assembly"/>
    <property type="evidence" value="ECO:0007669"/>
    <property type="project" value="UniProtKB-KW"/>
</dbReference>
<dbReference type="CDD" id="cd02966">
    <property type="entry name" value="TlpA_like_family"/>
    <property type="match status" value="1"/>
</dbReference>
<evidence type="ECO:0000313" key="7">
    <source>
        <dbReference type="EMBL" id="CAI2767848.1"/>
    </source>
</evidence>
<accession>A0A9W4TH10</accession>
<proteinExistence type="predicted"/>
<evidence type="ECO:0000256" key="1">
    <source>
        <dbReference type="ARBA" id="ARBA00004196"/>
    </source>
</evidence>
<keyword evidence="4" id="KW-0676">Redox-active center</keyword>
<dbReference type="GO" id="GO:0030313">
    <property type="term" value="C:cell envelope"/>
    <property type="evidence" value="ECO:0007669"/>
    <property type="project" value="UniProtKB-SubCell"/>
</dbReference>
<organism evidence="7 8">
    <name type="scientific">Flavobacterium collinsii</name>
    <dbReference type="NCBI Taxonomy" id="1114861"/>
    <lineage>
        <taxon>Bacteria</taxon>
        <taxon>Pseudomonadati</taxon>
        <taxon>Bacteroidota</taxon>
        <taxon>Flavobacteriia</taxon>
        <taxon>Flavobacteriales</taxon>
        <taxon>Flavobacteriaceae</taxon>
        <taxon>Flavobacterium</taxon>
    </lineage>
</organism>